<dbReference type="CDD" id="cd05716">
    <property type="entry name" value="IgV_pIgR_like"/>
    <property type="match status" value="1"/>
</dbReference>
<dbReference type="InterPro" id="IPR050671">
    <property type="entry name" value="CD300_family_receptors"/>
</dbReference>
<dbReference type="InterPro" id="IPR036179">
    <property type="entry name" value="Ig-like_dom_sf"/>
</dbReference>
<sequence length="245" mass="27733">MAYLGGEATIICNYSEEFNDSLKYFCKKRKEYKSCLYMIPAHYGSTTATAGRFSVTENKTKRSYKVTISDLTEYDTGTYWCGVESSYDTMITNVQLVVTDRCCVNYTEVTGYEGQPVSIECKYSKLYMNHLKYFCKWSNTSTCRKEIKVTTDHNNDSRFSLYDNKTAGVFTVTITRTNQEDPGTYLCGVHKADNQNYFSAVHLIIKGKTNFHLLVLYCNVILMNGPGHSVPVCVGMTTTGPQLPL</sequence>
<gene>
    <name evidence="5" type="ORF">UPYG_G00059220</name>
</gene>
<evidence type="ECO:0000259" key="4">
    <source>
        <dbReference type="PROSITE" id="PS50835"/>
    </source>
</evidence>
<dbReference type="SMART" id="SM00409">
    <property type="entry name" value="IG"/>
    <property type="match status" value="2"/>
</dbReference>
<evidence type="ECO:0000256" key="2">
    <source>
        <dbReference type="ARBA" id="ARBA00022692"/>
    </source>
</evidence>
<name>A0ABD0X8Y3_UMBPY</name>
<accession>A0ABD0X8Y3</accession>
<keyword evidence="6" id="KW-1185">Reference proteome</keyword>
<dbReference type="SUPFAM" id="SSF48726">
    <property type="entry name" value="Immunoglobulin"/>
    <property type="match status" value="2"/>
</dbReference>
<dbReference type="PANTHER" id="PTHR11860:SF118">
    <property type="entry name" value="CMRF35-LIKE MOLECULE 3-RELATED"/>
    <property type="match status" value="1"/>
</dbReference>
<dbReference type="PANTHER" id="PTHR11860">
    <property type="entry name" value="POLYMERIC-IMMUNOGLOBULIN RECEPTOR"/>
    <property type="match status" value="1"/>
</dbReference>
<organism evidence="5 6">
    <name type="scientific">Umbra pygmaea</name>
    <name type="common">Eastern mudminnow</name>
    <dbReference type="NCBI Taxonomy" id="75934"/>
    <lineage>
        <taxon>Eukaryota</taxon>
        <taxon>Metazoa</taxon>
        <taxon>Chordata</taxon>
        <taxon>Craniata</taxon>
        <taxon>Vertebrata</taxon>
        <taxon>Euteleostomi</taxon>
        <taxon>Actinopterygii</taxon>
        <taxon>Neopterygii</taxon>
        <taxon>Teleostei</taxon>
        <taxon>Protacanthopterygii</taxon>
        <taxon>Esociformes</taxon>
        <taxon>Umbridae</taxon>
        <taxon>Umbra</taxon>
    </lineage>
</organism>
<dbReference type="Gene3D" id="2.60.40.10">
    <property type="entry name" value="Immunoglobulins"/>
    <property type="match status" value="2"/>
</dbReference>
<comment type="caution">
    <text evidence="5">The sequence shown here is derived from an EMBL/GenBank/DDBJ whole genome shotgun (WGS) entry which is preliminary data.</text>
</comment>
<feature type="domain" description="Ig-like" evidence="4">
    <location>
        <begin position="113"/>
        <end position="199"/>
    </location>
</feature>
<dbReference type="AlphaFoldDB" id="A0ABD0X8Y3"/>
<dbReference type="InterPro" id="IPR013106">
    <property type="entry name" value="Ig_V-set"/>
</dbReference>
<comment type="subcellular location">
    <subcellularLocation>
        <location evidence="1">Membrane</location>
    </subcellularLocation>
</comment>
<keyword evidence="2" id="KW-0812">Transmembrane</keyword>
<dbReference type="EMBL" id="JAGEUA010000002">
    <property type="protein sequence ID" value="KAL1005443.1"/>
    <property type="molecule type" value="Genomic_DNA"/>
</dbReference>
<protein>
    <recommendedName>
        <fullName evidence="4">Ig-like domain-containing protein</fullName>
    </recommendedName>
</protein>
<dbReference type="InterPro" id="IPR013783">
    <property type="entry name" value="Ig-like_fold"/>
</dbReference>
<evidence type="ECO:0000256" key="3">
    <source>
        <dbReference type="ARBA" id="ARBA00023136"/>
    </source>
</evidence>
<evidence type="ECO:0000256" key="1">
    <source>
        <dbReference type="ARBA" id="ARBA00004370"/>
    </source>
</evidence>
<proteinExistence type="predicted"/>
<dbReference type="Proteomes" id="UP001557470">
    <property type="component" value="Unassembled WGS sequence"/>
</dbReference>
<dbReference type="GO" id="GO:0016020">
    <property type="term" value="C:membrane"/>
    <property type="evidence" value="ECO:0007669"/>
    <property type="project" value="UniProtKB-SubCell"/>
</dbReference>
<dbReference type="PROSITE" id="PS50835">
    <property type="entry name" value="IG_LIKE"/>
    <property type="match status" value="1"/>
</dbReference>
<dbReference type="InterPro" id="IPR007110">
    <property type="entry name" value="Ig-like_dom"/>
</dbReference>
<keyword evidence="3" id="KW-0472">Membrane</keyword>
<dbReference type="Pfam" id="PF07686">
    <property type="entry name" value="V-set"/>
    <property type="match status" value="2"/>
</dbReference>
<evidence type="ECO:0000313" key="6">
    <source>
        <dbReference type="Proteomes" id="UP001557470"/>
    </source>
</evidence>
<dbReference type="InterPro" id="IPR003599">
    <property type="entry name" value="Ig_sub"/>
</dbReference>
<evidence type="ECO:0000313" key="5">
    <source>
        <dbReference type="EMBL" id="KAL1005443.1"/>
    </source>
</evidence>
<reference evidence="5 6" key="1">
    <citation type="submission" date="2024-06" db="EMBL/GenBank/DDBJ databases">
        <authorList>
            <person name="Pan Q."/>
            <person name="Wen M."/>
            <person name="Jouanno E."/>
            <person name="Zahm M."/>
            <person name="Klopp C."/>
            <person name="Cabau C."/>
            <person name="Louis A."/>
            <person name="Berthelot C."/>
            <person name="Parey E."/>
            <person name="Roest Crollius H."/>
            <person name="Montfort J."/>
            <person name="Robinson-Rechavi M."/>
            <person name="Bouchez O."/>
            <person name="Lampietro C."/>
            <person name="Lopez Roques C."/>
            <person name="Donnadieu C."/>
            <person name="Postlethwait J."/>
            <person name="Bobe J."/>
            <person name="Verreycken H."/>
            <person name="Guiguen Y."/>
        </authorList>
    </citation>
    <scope>NUCLEOTIDE SEQUENCE [LARGE SCALE GENOMIC DNA]</scope>
    <source>
        <strain evidence="5">Up_M1</strain>
        <tissue evidence="5">Testis</tissue>
    </source>
</reference>